<dbReference type="EMBL" id="VOIH02000008">
    <property type="protein sequence ID" value="KAF3439611.1"/>
    <property type="molecule type" value="Genomic_DNA"/>
</dbReference>
<dbReference type="Pfam" id="PF03195">
    <property type="entry name" value="LOB"/>
    <property type="match status" value="1"/>
</dbReference>
<evidence type="ECO:0000256" key="1">
    <source>
        <dbReference type="ARBA" id="ARBA00005474"/>
    </source>
</evidence>
<name>A0A8K0DZP3_9ROSA</name>
<evidence type="ECO:0000256" key="2">
    <source>
        <dbReference type="SAM" id="MobiDB-lite"/>
    </source>
</evidence>
<feature type="domain" description="LOB" evidence="3">
    <location>
        <begin position="13"/>
        <end position="114"/>
    </location>
</feature>
<sequence length="226" mass="25148">MNNQVGSSAGANQACASCKHQRKKCHEGCELAPYFPASRYGEFTNAQRLYGVSNIQKMMASVEPHKRHDTAESILMEGNARRSDPVNGSLSITRNLQSQILFYQNQLTLVNQQLAFFRHQRRHCQQQNLQDSLFISSSLSASSTSTTAATSSEPHQHDQSDDHDALKFPPPPLDDHLPLDQAASDIDYMGDAKNLQQVGYIYRSTLEEGADLKPFDIQTDGSNYGI</sequence>
<dbReference type="InterPro" id="IPR004883">
    <property type="entry name" value="LOB"/>
</dbReference>
<reference evidence="4" key="1">
    <citation type="submission" date="2020-03" db="EMBL/GenBank/DDBJ databases">
        <title>A high-quality chromosome-level genome assembly of a woody plant with both climbing and erect habits, Rhamnella rubrinervis.</title>
        <authorList>
            <person name="Lu Z."/>
            <person name="Yang Y."/>
            <person name="Zhu X."/>
            <person name="Sun Y."/>
        </authorList>
    </citation>
    <scope>NUCLEOTIDE SEQUENCE</scope>
    <source>
        <strain evidence="4">BYM</strain>
        <tissue evidence="4">Leaf</tissue>
    </source>
</reference>
<dbReference type="AlphaFoldDB" id="A0A8K0DZP3"/>
<comment type="caution">
    <text evidence="4">The sequence shown here is derived from an EMBL/GenBank/DDBJ whole genome shotgun (WGS) entry which is preliminary data.</text>
</comment>
<dbReference type="PROSITE" id="PS50891">
    <property type="entry name" value="LOB"/>
    <property type="match status" value="1"/>
</dbReference>
<dbReference type="PANTHER" id="PTHR31301:SF103">
    <property type="entry name" value="LOB DOMAIN-CONTAINING PROTEIN 5-RELATED"/>
    <property type="match status" value="1"/>
</dbReference>
<dbReference type="Proteomes" id="UP000796880">
    <property type="component" value="Unassembled WGS sequence"/>
</dbReference>
<protein>
    <recommendedName>
        <fullName evidence="3">LOB domain-containing protein</fullName>
    </recommendedName>
</protein>
<feature type="compositionally biased region" description="Basic and acidic residues" evidence="2">
    <location>
        <begin position="154"/>
        <end position="166"/>
    </location>
</feature>
<comment type="similarity">
    <text evidence="1">Belongs to the LOB domain-containing protein family.</text>
</comment>
<evidence type="ECO:0000313" key="5">
    <source>
        <dbReference type="Proteomes" id="UP000796880"/>
    </source>
</evidence>
<feature type="region of interest" description="Disordered" evidence="2">
    <location>
        <begin position="144"/>
        <end position="179"/>
    </location>
</feature>
<accession>A0A8K0DZP3</accession>
<proteinExistence type="inferred from homology"/>
<gene>
    <name evidence="4" type="ORF">FNV43_RR17889</name>
</gene>
<evidence type="ECO:0000259" key="3">
    <source>
        <dbReference type="PROSITE" id="PS50891"/>
    </source>
</evidence>
<dbReference type="OrthoDB" id="1159422at2759"/>
<organism evidence="4 5">
    <name type="scientific">Rhamnella rubrinervis</name>
    <dbReference type="NCBI Taxonomy" id="2594499"/>
    <lineage>
        <taxon>Eukaryota</taxon>
        <taxon>Viridiplantae</taxon>
        <taxon>Streptophyta</taxon>
        <taxon>Embryophyta</taxon>
        <taxon>Tracheophyta</taxon>
        <taxon>Spermatophyta</taxon>
        <taxon>Magnoliopsida</taxon>
        <taxon>eudicotyledons</taxon>
        <taxon>Gunneridae</taxon>
        <taxon>Pentapetalae</taxon>
        <taxon>rosids</taxon>
        <taxon>fabids</taxon>
        <taxon>Rosales</taxon>
        <taxon>Rhamnaceae</taxon>
        <taxon>rhamnoid group</taxon>
        <taxon>Rhamneae</taxon>
        <taxon>Rhamnella</taxon>
    </lineage>
</organism>
<keyword evidence="5" id="KW-1185">Reference proteome</keyword>
<dbReference type="PANTHER" id="PTHR31301">
    <property type="entry name" value="LOB DOMAIN-CONTAINING PROTEIN 4-RELATED"/>
    <property type="match status" value="1"/>
</dbReference>
<evidence type="ECO:0000313" key="4">
    <source>
        <dbReference type="EMBL" id="KAF3439611.1"/>
    </source>
</evidence>